<name>A0A5D3D7X5_CUCMM</name>
<proteinExistence type="predicted"/>
<reference evidence="1 2" key="1">
    <citation type="submission" date="2019-08" db="EMBL/GenBank/DDBJ databases">
        <title>Draft genome sequences of two oriental melons (Cucumis melo L. var makuwa).</title>
        <authorList>
            <person name="Kwon S.-Y."/>
        </authorList>
    </citation>
    <scope>NUCLEOTIDE SEQUENCE [LARGE SCALE GENOMIC DNA]</scope>
    <source>
        <strain evidence="2">cv. Chang Bougi</strain>
        <tissue evidence="1">Leaf</tissue>
    </source>
</reference>
<comment type="caution">
    <text evidence="1">The sequence shown here is derived from an EMBL/GenBank/DDBJ whole genome shotgun (WGS) entry which is preliminary data.</text>
</comment>
<evidence type="ECO:0000313" key="2">
    <source>
        <dbReference type="Proteomes" id="UP000321947"/>
    </source>
</evidence>
<organism evidence="1 2">
    <name type="scientific">Cucumis melo var. makuwa</name>
    <name type="common">Oriental melon</name>
    <dbReference type="NCBI Taxonomy" id="1194695"/>
    <lineage>
        <taxon>Eukaryota</taxon>
        <taxon>Viridiplantae</taxon>
        <taxon>Streptophyta</taxon>
        <taxon>Embryophyta</taxon>
        <taxon>Tracheophyta</taxon>
        <taxon>Spermatophyta</taxon>
        <taxon>Magnoliopsida</taxon>
        <taxon>eudicotyledons</taxon>
        <taxon>Gunneridae</taxon>
        <taxon>Pentapetalae</taxon>
        <taxon>rosids</taxon>
        <taxon>fabids</taxon>
        <taxon>Cucurbitales</taxon>
        <taxon>Cucurbitaceae</taxon>
        <taxon>Benincaseae</taxon>
        <taxon>Cucumis</taxon>
    </lineage>
</organism>
<dbReference type="EMBL" id="SSTD01006815">
    <property type="protein sequence ID" value="TYK19648.1"/>
    <property type="molecule type" value="Genomic_DNA"/>
</dbReference>
<accession>A0A5D3D7X5</accession>
<protein>
    <submittedName>
        <fullName evidence="1">Ty1-copia retrotransposon protein</fullName>
    </submittedName>
</protein>
<evidence type="ECO:0000313" key="1">
    <source>
        <dbReference type="EMBL" id="TYK19648.1"/>
    </source>
</evidence>
<sequence length="192" mass="21712">MQNSKAASASKREVKTMMVKECIMGEKRWDTTNQRSWLDGERGVRGERWSKKEKGGEELGRSGHFRTLTQSLAVQFYRSMSLLEVDYVLTADLPSNPLATIPAPSDLESSRGPPVIAADQVKKDQVKKNQVTDPEKYAKDKIILGHLLNHISDPMFDLLVAKKFANDIWSTLKSRYGGDDARLKKYIVGKWL</sequence>
<dbReference type="AlphaFoldDB" id="A0A5D3D7X5"/>
<dbReference type="Proteomes" id="UP000321947">
    <property type="component" value="Unassembled WGS sequence"/>
</dbReference>
<gene>
    <name evidence="1" type="ORF">E5676_scaffold242G00390</name>
</gene>